<evidence type="ECO:0000313" key="3">
    <source>
        <dbReference type="EMBL" id="CQR73014.1"/>
    </source>
</evidence>
<keyword evidence="1" id="KW-0812">Transmembrane</keyword>
<dbReference type="EMBL" id="CTRP01000012">
    <property type="protein sequence ID" value="CQR73014.1"/>
    <property type="molecule type" value="Genomic_DNA"/>
</dbReference>
<dbReference type="Proteomes" id="UP000049855">
    <property type="component" value="Unassembled WGS sequence"/>
</dbReference>
<feature type="transmembrane region" description="Helical" evidence="1">
    <location>
        <begin position="15"/>
        <end position="35"/>
    </location>
</feature>
<organism evidence="3 4">
    <name type="scientific">Sporomusa ovata</name>
    <dbReference type="NCBI Taxonomy" id="2378"/>
    <lineage>
        <taxon>Bacteria</taxon>
        <taxon>Bacillati</taxon>
        <taxon>Bacillota</taxon>
        <taxon>Negativicutes</taxon>
        <taxon>Selenomonadales</taxon>
        <taxon>Sporomusaceae</taxon>
        <taxon>Sporomusa</taxon>
    </lineage>
</organism>
<dbReference type="AlphaFoldDB" id="A0A0U1L286"/>
<gene>
    <name evidence="3" type="ORF">SpAn4DRAFT_2246</name>
</gene>
<evidence type="ECO:0000259" key="2">
    <source>
        <dbReference type="Pfam" id="PF07796"/>
    </source>
</evidence>
<protein>
    <recommendedName>
        <fullName evidence="2">DUF1638 domain-containing protein</fullName>
    </recommendedName>
</protein>
<sequence>MLRGKVPEYIDTLEANIILMLFGCFGNGLVGIKFAKATLIIPRIDDCITMLLGSTETRRNIPDEASTFFLTKDWLNPVGI</sequence>
<proteinExistence type="predicted"/>
<reference evidence="4" key="1">
    <citation type="submission" date="2015-03" db="EMBL/GenBank/DDBJ databases">
        <authorList>
            <person name="Nijsse Bart"/>
        </authorList>
    </citation>
    <scope>NUCLEOTIDE SEQUENCE [LARGE SCALE GENOMIC DNA]</scope>
</reference>
<keyword evidence="1" id="KW-1133">Transmembrane helix</keyword>
<accession>A0A0U1L286</accession>
<keyword evidence="4" id="KW-1185">Reference proteome</keyword>
<evidence type="ECO:0000256" key="1">
    <source>
        <dbReference type="SAM" id="Phobius"/>
    </source>
</evidence>
<dbReference type="InterPro" id="IPR012437">
    <property type="entry name" value="DUF1638"/>
</dbReference>
<keyword evidence="1" id="KW-0472">Membrane</keyword>
<name>A0A0U1L286_9FIRM</name>
<evidence type="ECO:0000313" key="4">
    <source>
        <dbReference type="Proteomes" id="UP000049855"/>
    </source>
</evidence>
<dbReference type="Pfam" id="PF07796">
    <property type="entry name" value="DUF1638"/>
    <property type="match status" value="1"/>
</dbReference>
<feature type="domain" description="DUF1638" evidence="2">
    <location>
        <begin position="2"/>
        <end position="75"/>
    </location>
</feature>